<accession>A0A814KVA9</accession>
<dbReference type="InterPro" id="IPR036770">
    <property type="entry name" value="Ankyrin_rpt-contain_sf"/>
</dbReference>
<protein>
    <submittedName>
        <fullName evidence="2">Uncharacterized protein</fullName>
    </submittedName>
</protein>
<dbReference type="SUPFAM" id="SSF48403">
    <property type="entry name" value="Ankyrin repeat"/>
    <property type="match status" value="1"/>
</dbReference>
<organism evidence="2 3">
    <name type="scientific">Adineta steineri</name>
    <dbReference type="NCBI Taxonomy" id="433720"/>
    <lineage>
        <taxon>Eukaryota</taxon>
        <taxon>Metazoa</taxon>
        <taxon>Spiralia</taxon>
        <taxon>Gnathifera</taxon>
        <taxon>Rotifera</taxon>
        <taxon>Eurotatoria</taxon>
        <taxon>Bdelloidea</taxon>
        <taxon>Adinetida</taxon>
        <taxon>Adinetidae</taxon>
        <taxon>Adineta</taxon>
    </lineage>
</organism>
<dbReference type="Gene3D" id="1.25.40.20">
    <property type="entry name" value="Ankyrin repeat-containing domain"/>
    <property type="match status" value="1"/>
</dbReference>
<dbReference type="Proteomes" id="UP000663891">
    <property type="component" value="Unassembled WGS sequence"/>
</dbReference>
<comment type="caution">
    <text evidence="2">The sequence shown here is derived from an EMBL/GenBank/DDBJ whole genome shotgun (WGS) entry which is preliminary data.</text>
</comment>
<keyword evidence="1" id="KW-0040">ANK repeat</keyword>
<evidence type="ECO:0000313" key="3">
    <source>
        <dbReference type="Proteomes" id="UP000663891"/>
    </source>
</evidence>
<dbReference type="PROSITE" id="PS50088">
    <property type="entry name" value="ANK_REPEAT"/>
    <property type="match status" value="1"/>
</dbReference>
<evidence type="ECO:0000313" key="2">
    <source>
        <dbReference type="EMBL" id="CAF1056409.1"/>
    </source>
</evidence>
<evidence type="ECO:0000256" key="1">
    <source>
        <dbReference type="PROSITE-ProRule" id="PRU00023"/>
    </source>
</evidence>
<reference evidence="2" key="1">
    <citation type="submission" date="2021-02" db="EMBL/GenBank/DDBJ databases">
        <authorList>
            <person name="Nowell W R."/>
        </authorList>
    </citation>
    <scope>NUCLEOTIDE SEQUENCE</scope>
</reference>
<dbReference type="Pfam" id="PF00023">
    <property type="entry name" value="Ank"/>
    <property type="match status" value="1"/>
</dbReference>
<feature type="repeat" description="ANK" evidence="1">
    <location>
        <begin position="162"/>
        <end position="197"/>
    </location>
</feature>
<dbReference type="EMBL" id="CAJNON010000164">
    <property type="protein sequence ID" value="CAF1056409.1"/>
    <property type="molecule type" value="Genomic_DNA"/>
</dbReference>
<dbReference type="InterPro" id="IPR002110">
    <property type="entry name" value="Ankyrin_rpt"/>
</dbReference>
<sequence>MVPIKAYNHQQECQTIEEFDQIQNDPDRLYIEALLIRERILMSKKDKELCAPLLERGEEFLNQGDFESCLHLWEHTFHLYQNMGYETSLDRFVWVFCKMLIANVPIPPQLFIQICLLTFEPSEQDNNLLGLRNAFFPNLAATQLILTYGNHWINVDAVDLLDGNTALHIISQSDKLDALSIIELLINAGAHLDCLNKHNKTAFDYAKTIEMQTLLQKQQTPSLLKCLCARHIVTQQLQYESIWPAETRLNTFIYLHGCIAEDIRFIGEHP</sequence>
<name>A0A814KVA9_9BILA</name>
<proteinExistence type="predicted"/>
<dbReference type="PROSITE" id="PS50297">
    <property type="entry name" value="ANK_REP_REGION"/>
    <property type="match status" value="1"/>
</dbReference>
<gene>
    <name evidence="2" type="ORF">VCS650_LOCUS17695</name>
</gene>
<dbReference type="OrthoDB" id="4429489at2759"/>
<dbReference type="AlphaFoldDB" id="A0A814KVA9"/>